<feature type="transmembrane region" description="Helical" evidence="1">
    <location>
        <begin position="12"/>
        <end position="31"/>
    </location>
</feature>
<dbReference type="Proteomes" id="UP000685013">
    <property type="component" value="Chromosome 9"/>
</dbReference>
<keyword evidence="1" id="KW-1133">Transmembrane helix</keyword>
<keyword evidence="3" id="KW-1185">Reference proteome</keyword>
<evidence type="ECO:0000313" key="3">
    <source>
        <dbReference type="Proteomes" id="UP000685013"/>
    </source>
</evidence>
<evidence type="ECO:0000256" key="1">
    <source>
        <dbReference type="SAM" id="Phobius"/>
    </source>
</evidence>
<gene>
    <name evidence="2" type="ORF">SDJN03_14298</name>
</gene>
<dbReference type="AlphaFoldDB" id="A0AAV6N5S5"/>
<dbReference type="EMBL" id="JAGKQH010000009">
    <property type="protein sequence ID" value="KAG6591952.1"/>
    <property type="molecule type" value="Genomic_DNA"/>
</dbReference>
<evidence type="ECO:0000313" key="2">
    <source>
        <dbReference type="EMBL" id="KAG6591952.1"/>
    </source>
</evidence>
<accession>A0AAV6N5S5</accession>
<sequence>MNSTKSTPRRVLIVVTMMVALIIVGLLPMAAEATVPAGGAVSQCIQGCTKSLAGLTSGYCLTLCSAEFHPLSAHPHHHEHDHSHAHVRVDAHAHVDDHGHVHAHVHAHVDGHGHLQAHVHAHAHALH</sequence>
<organism evidence="2 3">
    <name type="scientific">Cucurbita argyrosperma subsp. sororia</name>
    <dbReference type="NCBI Taxonomy" id="37648"/>
    <lineage>
        <taxon>Eukaryota</taxon>
        <taxon>Viridiplantae</taxon>
        <taxon>Streptophyta</taxon>
        <taxon>Embryophyta</taxon>
        <taxon>Tracheophyta</taxon>
        <taxon>Spermatophyta</taxon>
        <taxon>Magnoliopsida</taxon>
        <taxon>eudicotyledons</taxon>
        <taxon>Gunneridae</taxon>
        <taxon>Pentapetalae</taxon>
        <taxon>rosids</taxon>
        <taxon>fabids</taxon>
        <taxon>Cucurbitales</taxon>
        <taxon>Cucurbitaceae</taxon>
        <taxon>Cucurbiteae</taxon>
        <taxon>Cucurbita</taxon>
    </lineage>
</organism>
<comment type="caution">
    <text evidence="2">The sequence shown here is derived from an EMBL/GenBank/DDBJ whole genome shotgun (WGS) entry which is preliminary data.</text>
</comment>
<keyword evidence="1" id="KW-0472">Membrane</keyword>
<protein>
    <submittedName>
        <fullName evidence="2">Uncharacterized protein</fullName>
    </submittedName>
</protein>
<feature type="non-terminal residue" evidence="2">
    <location>
        <position position="1"/>
    </location>
</feature>
<keyword evidence="1" id="KW-0812">Transmembrane</keyword>
<proteinExistence type="predicted"/>
<reference evidence="2 3" key="1">
    <citation type="journal article" date="2021" name="Hortic Res">
        <title>The domestication of Cucurbita argyrosperma as revealed by the genome of its wild relative.</title>
        <authorList>
            <person name="Barrera-Redondo J."/>
            <person name="Sanchez-de la Vega G."/>
            <person name="Aguirre-Liguori J.A."/>
            <person name="Castellanos-Morales G."/>
            <person name="Gutierrez-Guerrero Y.T."/>
            <person name="Aguirre-Dugua X."/>
            <person name="Aguirre-Planter E."/>
            <person name="Tenaillon M.I."/>
            <person name="Lira-Saade R."/>
            <person name="Eguiarte L.E."/>
        </authorList>
    </citation>
    <scope>NUCLEOTIDE SEQUENCE [LARGE SCALE GENOMIC DNA]</scope>
    <source>
        <strain evidence="2">JBR-2021</strain>
    </source>
</reference>
<name>A0AAV6N5S5_9ROSI</name>